<keyword evidence="1" id="KW-0472">Membrane</keyword>
<keyword evidence="1" id="KW-1133">Transmembrane helix</keyword>
<feature type="transmembrane region" description="Helical" evidence="1">
    <location>
        <begin position="12"/>
        <end position="29"/>
    </location>
</feature>
<feature type="transmembrane region" description="Helical" evidence="1">
    <location>
        <begin position="232"/>
        <end position="263"/>
    </location>
</feature>
<reference evidence="2 3" key="1">
    <citation type="submission" date="2021-01" db="EMBL/GenBank/DDBJ databases">
        <title>Genomic Encyclopedia of Type Strains, Phase IV (KMG-IV): sequencing the most valuable type-strain genomes for metagenomic binning, comparative biology and taxonomic classification.</title>
        <authorList>
            <person name="Goeker M."/>
        </authorList>
    </citation>
    <scope>NUCLEOTIDE SEQUENCE [LARGE SCALE GENOMIC DNA]</scope>
    <source>
        <strain evidence="2 3">DSM 27513</strain>
    </source>
</reference>
<name>A0ABS2PKL4_9STRE</name>
<feature type="transmembrane region" description="Helical" evidence="1">
    <location>
        <begin position="168"/>
        <end position="187"/>
    </location>
</feature>
<keyword evidence="3" id="KW-1185">Reference proteome</keyword>
<evidence type="ECO:0000256" key="1">
    <source>
        <dbReference type="SAM" id="Phobius"/>
    </source>
</evidence>
<feature type="transmembrane region" description="Helical" evidence="1">
    <location>
        <begin position="275"/>
        <end position="300"/>
    </location>
</feature>
<feature type="transmembrane region" description="Helical" evidence="1">
    <location>
        <begin position="416"/>
        <end position="434"/>
    </location>
</feature>
<comment type="caution">
    <text evidence="2">The sequence shown here is derived from an EMBL/GenBank/DDBJ whole genome shotgun (WGS) entry which is preliminary data.</text>
</comment>
<protein>
    <recommendedName>
        <fullName evidence="4">Polymerase</fullName>
    </recommendedName>
</protein>
<keyword evidence="1" id="KW-0812">Transmembrane</keyword>
<evidence type="ECO:0008006" key="4">
    <source>
        <dbReference type="Google" id="ProtNLM"/>
    </source>
</evidence>
<feature type="transmembrane region" description="Helical" evidence="1">
    <location>
        <begin position="379"/>
        <end position="409"/>
    </location>
</feature>
<dbReference type="RefSeq" id="WP_205016881.1">
    <property type="nucleotide sequence ID" value="NZ_JAFBEI010000013.1"/>
</dbReference>
<feature type="transmembrane region" description="Helical" evidence="1">
    <location>
        <begin position="112"/>
        <end position="137"/>
    </location>
</feature>
<accession>A0ABS2PKL4</accession>
<evidence type="ECO:0000313" key="2">
    <source>
        <dbReference type="EMBL" id="MBM7635978.1"/>
    </source>
</evidence>
<feature type="transmembrane region" description="Helical" evidence="1">
    <location>
        <begin position="208"/>
        <end position="226"/>
    </location>
</feature>
<evidence type="ECO:0000313" key="3">
    <source>
        <dbReference type="Proteomes" id="UP000809081"/>
    </source>
</evidence>
<feature type="transmembrane region" description="Helical" evidence="1">
    <location>
        <begin position="35"/>
        <end position="62"/>
    </location>
</feature>
<feature type="transmembrane region" description="Helical" evidence="1">
    <location>
        <begin position="69"/>
        <end position="92"/>
    </location>
</feature>
<sequence>MDKSLKFSLSYFNIFVIVTFLIMLLEAFIPLSPIAYSVLLLIVVLGAYHINHLPTALLYFILFTLESQFYISAGTVAMHISYLSDLLLIAMIAKLLLSYQVQKLPTFLKLAFWIWVIFFTIGFLTNMVVTTTPLLYVFGLRNNVRFIALFLISSIVLNKSLISKFWSLFSIAFLFNALQVVIQYLVYGFTMDKIGGIFGTTIGSANTYMHIFLLVYVVMAVVYNHYNKLNFLNLVSIVAVVIFISAIAELKIMFIELIVVLLLSYLYGQLTWRKIANLGVLFLIFGALFSVAIPILYQLFPDFNNFFSLSKIIQTATNSYTGQQDLSRLFAISDINKFFFHWALLPNLFGIGLGSAEVSNTSLLMSQFYLANSSSHYDWFSLAFLFIETGFLGLVLYLMPFGICWYILLKSRARDSYHSLSLVLLTLIPVIMMYNNTLRIDAVYMLAIPLSFGISSLLDS</sequence>
<proteinExistence type="predicted"/>
<dbReference type="EMBL" id="JAFBEI010000013">
    <property type="protein sequence ID" value="MBM7635978.1"/>
    <property type="molecule type" value="Genomic_DNA"/>
</dbReference>
<organism evidence="2 3">
    <name type="scientific">Streptococcus saliviloxodontae</name>
    <dbReference type="NCBI Taxonomy" id="1349416"/>
    <lineage>
        <taxon>Bacteria</taxon>
        <taxon>Bacillati</taxon>
        <taxon>Bacillota</taxon>
        <taxon>Bacilli</taxon>
        <taxon>Lactobacillales</taxon>
        <taxon>Streptococcaceae</taxon>
        <taxon>Streptococcus</taxon>
    </lineage>
</organism>
<dbReference type="Proteomes" id="UP000809081">
    <property type="component" value="Unassembled WGS sequence"/>
</dbReference>
<gene>
    <name evidence="2" type="ORF">JOC31_000797</name>
</gene>